<dbReference type="RefSeq" id="WP_379044425.1">
    <property type="nucleotide sequence ID" value="NZ_JBHULZ010000023.1"/>
</dbReference>
<dbReference type="Proteomes" id="UP001597357">
    <property type="component" value="Unassembled WGS sequence"/>
</dbReference>
<proteinExistence type="inferred from homology"/>
<evidence type="ECO:0000256" key="1">
    <source>
        <dbReference type="ARBA" id="ARBA00007198"/>
    </source>
</evidence>
<protein>
    <submittedName>
        <fullName evidence="3">Arsenate reductase family protein</fullName>
    </submittedName>
</protein>
<dbReference type="InterPro" id="IPR006660">
    <property type="entry name" value="Arsenate_reductase-like"/>
</dbReference>
<name>A0ABW5SC09_9FLAO</name>
<keyword evidence="4" id="KW-1185">Reference proteome</keyword>
<organism evidence="3 4">
    <name type="scientific">Mesonia sediminis</name>
    <dbReference type="NCBI Taxonomy" id="1703946"/>
    <lineage>
        <taxon>Bacteria</taxon>
        <taxon>Pseudomonadati</taxon>
        <taxon>Bacteroidota</taxon>
        <taxon>Flavobacteriia</taxon>
        <taxon>Flavobacteriales</taxon>
        <taxon>Flavobacteriaceae</taxon>
        <taxon>Mesonia</taxon>
    </lineage>
</organism>
<dbReference type="SUPFAM" id="SSF52833">
    <property type="entry name" value="Thioredoxin-like"/>
    <property type="match status" value="1"/>
</dbReference>
<evidence type="ECO:0000313" key="4">
    <source>
        <dbReference type="Proteomes" id="UP001597357"/>
    </source>
</evidence>
<comment type="caution">
    <text evidence="3">The sequence shown here is derived from an EMBL/GenBank/DDBJ whole genome shotgun (WGS) entry which is preliminary data.</text>
</comment>
<accession>A0ABW5SC09</accession>
<dbReference type="EMBL" id="JBHULZ010000023">
    <property type="protein sequence ID" value="MFD2697134.1"/>
    <property type="molecule type" value="Genomic_DNA"/>
</dbReference>
<evidence type="ECO:0000313" key="3">
    <source>
        <dbReference type="EMBL" id="MFD2697134.1"/>
    </source>
</evidence>
<dbReference type="InterPro" id="IPR036249">
    <property type="entry name" value="Thioredoxin-like_sf"/>
</dbReference>
<sequence>MALLARDDRQMVLLYHPDIELGKQCFATAQAADIKVLSINLKKDNISDTEWVEVSKLLNKSLAEMINQEHPVFKEIYGDSQPNLDQHDAIKILNKHPETLVYPVAIRGNQALQATKTADITKLFSSDSKGFEKKAIKSNDNR</sequence>
<reference evidence="4" key="1">
    <citation type="journal article" date="2019" name="Int. J. Syst. Evol. Microbiol.">
        <title>The Global Catalogue of Microorganisms (GCM) 10K type strain sequencing project: providing services to taxonomists for standard genome sequencing and annotation.</title>
        <authorList>
            <consortium name="The Broad Institute Genomics Platform"/>
            <consortium name="The Broad Institute Genome Sequencing Center for Infectious Disease"/>
            <person name="Wu L."/>
            <person name="Ma J."/>
        </authorList>
    </citation>
    <scope>NUCLEOTIDE SEQUENCE [LARGE SCALE GENOMIC DNA]</scope>
    <source>
        <strain evidence="4">KCTC 42255</strain>
    </source>
</reference>
<dbReference type="Gene3D" id="3.40.30.10">
    <property type="entry name" value="Glutaredoxin"/>
    <property type="match status" value="1"/>
</dbReference>
<evidence type="ECO:0000256" key="2">
    <source>
        <dbReference type="PROSITE-ProRule" id="PRU01282"/>
    </source>
</evidence>
<dbReference type="PROSITE" id="PS51353">
    <property type="entry name" value="ARSC"/>
    <property type="match status" value="1"/>
</dbReference>
<gene>
    <name evidence="3" type="ORF">ACFSQ0_03945</name>
</gene>
<comment type="similarity">
    <text evidence="1 2">Belongs to the ArsC family.</text>
</comment>